<keyword evidence="2" id="KW-1185">Reference proteome</keyword>
<proteinExistence type="predicted"/>
<evidence type="ECO:0000313" key="1">
    <source>
        <dbReference type="EMBL" id="GAA5165388.1"/>
    </source>
</evidence>
<comment type="caution">
    <text evidence="1">The sequence shown here is derived from an EMBL/GenBank/DDBJ whole genome shotgun (WGS) entry which is preliminary data.</text>
</comment>
<sequence length="149" mass="16095">MTTKVNPSYAELNAVLDRVAQHPAAVAEVTEPQLLGLQRRWVTALSARLDEAIEFAGAVPMVDAVAISWRALADQHRTLREVLDTRAADSPALVGALASEHRMLAVGAGIAGLDAPVEEARRLGRAYYELIRSGRTELTDDLARELTLA</sequence>
<dbReference type="Proteomes" id="UP001428817">
    <property type="component" value="Unassembled WGS sequence"/>
</dbReference>
<organism evidence="1 2">
    <name type="scientific">Pseudonocardia eucalypti</name>
    <dbReference type="NCBI Taxonomy" id="648755"/>
    <lineage>
        <taxon>Bacteria</taxon>
        <taxon>Bacillati</taxon>
        <taxon>Actinomycetota</taxon>
        <taxon>Actinomycetes</taxon>
        <taxon>Pseudonocardiales</taxon>
        <taxon>Pseudonocardiaceae</taxon>
        <taxon>Pseudonocardia</taxon>
    </lineage>
</organism>
<protein>
    <submittedName>
        <fullName evidence="1">Uncharacterized protein</fullName>
    </submittedName>
</protein>
<reference evidence="2" key="1">
    <citation type="journal article" date="2019" name="Int. J. Syst. Evol. Microbiol.">
        <title>The Global Catalogue of Microorganisms (GCM) 10K type strain sequencing project: providing services to taxonomists for standard genome sequencing and annotation.</title>
        <authorList>
            <consortium name="The Broad Institute Genomics Platform"/>
            <consortium name="The Broad Institute Genome Sequencing Center for Infectious Disease"/>
            <person name="Wu L."/>
            <person name="Ma J."/>
        </authorList>
    </citation>
    <scope>NUCLEOTIDE SEQUENCE [LARGE SCALE GENOMIC DNA]</scope>
    <source>
        <strain evidence="2">JCM 18303</strain>
    </source>
</reference>
<dbReference type="RefSeq" id="WP_185065036.1">
    <property type="nucleotide sequence ID" value="NZ_BAABJP010000031.1"/>
</dbReference>
<accession>A0ABP9QPE5</accession>
<dbReference type="EMBL" id="BAABJP010000031">
    <property type="protein sequence ID" value="GAA5165388.1"/>
    <property type="molecule type" value="Genomic_DNA"/>
</dbReference>
<evidence type="ECO:0000313" key="2">
    <source>
        <dbReference type="Proteomes" id="UP001428817"/>
    </source>
</evidence>
<gene>
    <name evidence="1" type="ORF">GCM10023321_55320</name>
</gene>
<name>A0ABP9QPE5_9PSEU</name>